<dbReference type="GO" id="GO:0005886">
    <property type="term" value="C:plasma membrane"/>
    <property type="evidence" value="ECO:0007669"/>
    <property type="project" value="UniProtKB-SubCell"/>
</dbReference>
<dbReference type="GeneID" id="101566284"/>
<accession>A0A6P3VAW5</accession>
<name>A0A6P3VAW5_OCTDE</name>
<evidence type="ECO:0000256" key="10">
    <source>
        <dbReference type="ARBA" id="ARBA00023170"/>
    </source>
</evidence>
<sequence length="280" mass="32024">MFAFEISIGVIANTVLLLFHVFTLLLHDKLKPTDPTIGHLAFIHITMLLTMSFMFIDSFSFQDFWNDITCKCVLYLYKLMRDLSICTTCLLSVLQAITLSPRSSCLARFKQKTLHQNLYCFLFLWVFNMIISSRFLISTVATPNVSSQSLMFVTESCSLWPISYSVKYMYFSLMTFRDVIFIGLMVLSSGYMVTLLCRHKKQSKHLHSISLSPKASPEQRATQTILLLMSFFMTMYFSDSVIASISGMMWKNDPVCYSVQMLLANGYATVCPLVLISTEK</sequence>
<dbReference type="PRINTS" id="PR01534">
    <property type="entry name" value="VOMERONASL1R"/>
</dbReference>
<evidence type="ECO:0000256" key="2">
    <source>
        <dbReference type="ARBA" id="ARBA00010663"/>
    </source>
</evidence>
<dbReference type="Pfam" id="PF03402">
    <property type="entry name" value="V1R"/>
    <property type="match status" value="1"/>
</dbReference>
<dbReference type="OrthoDB" id="9606139at2759"/>
<keyword evidence="9" id="KW-1015">Disulfide bond</keyword>
<keyword evidence="7 12" id="KW-0297">G-protein coupled receptor</keyword>
<dbReference type="GO" id="GO:0019236">
    <property type="term" value="P:response to pheromone"/>
    <property type="evidence" value="ECO:0007669"/>
    <property type="project" value="UniProtKB-KW"/>
</dbReference>
<dbReference type="Gene3D" id="1.20.1070.10">
    <property type="entry name" value="Rhodopsin 7-helix transmembrane proteins"/>
    <property type="match status" value="1"/>
</dbReference>
<evidence type="ECO:0000313" key="14">
    <source>
        <dbReference type="Proteomes" id="UP000515203"/>
    </source>
</evidence>
<comment type="similarity">
    <text evidence="2 12">Belongs to the G-protein coupled receptor 1 family.</text>
</comment>
<feature type="transmembrane region" description="Helical" evidence="12">
    <location>
        <begin position="224"/>
        <end position="245"/>
    </location>
</feature>
<dbReference type="Proteomes" id="UP000515203">
    <property type="component" value="Unplaced"/>
</dbReference>
<dbReference type="FunFam" id="1.20.1070.10:FF:000051">
    <property type="entry name" value="Vomeronasal type-1 receptor"/>
    <property type="match status" value="1"/>
</dbReference>
<dbReference type="RefSeq" id="XP_012370484.1">
    <property type="nucleotide sequence ID" value="XM_012515030.1"/>
</dbReference>
<keyword evidence="10 12" id="KW-0675">Receptor</keyword>
<evidence type="ECO:0000256" key="5">
    <source>
        <dbReference type="ARBA" id="ARBA00022692"/>
    </source>
</evidence>
<evidence type="ECO:0000256" key="1">
    <source>
        <dbReference type="ARBA" id="ARBA00004651"/>
    </source>
</evidence>
<keyword evidence="4 12" id="KW-0589">Pheromone response</keyword>
<proteinExistence type="inferred from homology"/>
<feature type="transmembrane region" description="Helical" evidence="12">
    <location>
        <begin position="118"/>
        <end position="137"/>
    </location>
</feature>
<feature type="transmembrane region" description="Helical" evidence="12">
    <location>
        <begin position="6"/>
        <end position="25"/>
    </location>
</feature>
<dbReference type="InterPro" id="IPR004072">
    <property type="entry name" value="Vmron_rcpt_1"/>
</dbReference>
<dbReference type="SUPFAM" id="SSF81321">
    <property type="entry name" value="Family A G protein-coupled receptor-like"/>
    <property type="match status" value="1"/>
</dbReference>
<evidence type="ECO:0000259" key="13">
    <source>
        <dbReference type="PROSITE" id="PS50262"/>
    </source>
</evidence>
<dbReference type="AlphaFoldDB" id="A0A6P3VAW5"/>
<evidence type="ECO:0000256" key="7">
    <source>
        <dbReference type="ARBA" id="ARBA00023040"/>
    </source>
</evidence>
<dbReference type="PANTHER" id="PTHR24062">
    <property type="entry name" value="VOMERONASAL TYPE-1 RECEPTOR"/>
    <property type="match status" value="1"/>
</dbReference>
<feature type="transmembrane region" description="Helical" evidence="12">
    <location>
        <begin position="37"/>
        <end position="56"/>
    </location>
</feature>
<dbReference type="PROSITE" id="PS50262">
    <property type="entry name" value="G_PROTEIN_RECEP_F1_2"/>
    <property type="match status" value="1"/>
</dbReference>
<dbReference type="InterPro" id="IPR017452">
    <property type="entry name" value="GPCR_Rhodpsn_7TM"/>
</dbReference>
<dbReference type="InParanoid" id="A0A6P3VAW5"/>
<evidence type="ECO:0000256" key="12">
    <source>
        <dbReference type="RuleBase" id="RU364061"/>
    </source>
</evidence>
<dbReference type="CDD" id="cd13949">
    <property type="entry name" value="7tm_V1R_pheromone"/>
    <property type="match status" value="1"/>
</dbReference>
<evidence type="ECO:0000256" key="4">
    <source>
        <dbReference type="ARBA" id="ARBA00022507"/>
    </source>
</evidence>
<organism evidence="14 15">
    <name type="scientific">Octodon degus</name>
    <name type="common">Degu</name>
    <name type="synonym">Sciurus degus</name>
    <dbReference type="NCBI Taxonomy" id="10160"/>
    <lineage>
        <taxon>Eukaryota</taxon>
        <taxon>Metazoa</taxon>
        <taxon>Chordata</taxon>
        <taxon>Craniata</taxon>
        <taxon>Vertebrata</taxon>
        <taxon>Euteleostomi</taxon>
        <taxon>Mammalia</taxon>
        <taxon>Eutheria</taxon>
        <taxon>Euarchontoglires</taxon>
        <taxon>Glires</taxon>
        <taxon>Rodentia</taxon>
        <taxon>Hystricomorpha</taxon>
        <taxon>Octodontidae</taxon>
        <taxon>Octodon</taxon>
    </lineage>
</organism>
<feature type="transmembrane region" description="Helical" evidence="12">
    <location>
        <begin position="179"/>
        <end position="197"/>
    </location>
</feature>
<evidence type="ECO:0000256" key="9">
    <source>
        <dbReference type="ARBA" id="ARBA00023157"/>
    </source>
</evidence>
<protein>
    <recommendedName>
        <fullName evidence="12">Vomeronasal type-1 receptor</fullName>
    </recommendedName>
</protein>
<keyword evidence="5 12" id="KW-0812">Transmembrane</keyword>
<dbReference type="GO" id="GO:0007606">
    <property type="term" value="P:sensory perception of chemical stimulus"/>
    <property type="evidence" value="ECO:0007669"/>
    <property type="project" value="UniProtKB-ARBA"/>
</dbReference>
<evidence type="ECO:0000256" key="11">
    <source>
        <dbReference type="ARBA" id="ARBA00023224"/>
    </source>
</evidence>
<comment type="subcellular location">
    <subcellularLocation>
        <location evidence="1 12">Cell membrane</location>
        <topology evidence="1 12">Multi-pass membrane protein</topology>
    </subcellularLocation>
</comment>
<gene>
    <name evidence="15" type="primary">LOC101566284</name>
</gene>
<keyword evidence="11 12" id="KW-0807">Transducer</keyword>
<keyword evidence="6 12" id="KW-1133">Transmembrane helix</keyword>
<keyword evidence="14" id="KW-1185">Reference proteome</keyword>
<dbReference type="GO" id="GO:0016503">
    <property type="term" value="F:pheromone receptor activity"/>
    <property type="evidence" value="ECO:0007669"/>
    <property type="project" value="InterPro"/>
</dbReference>
<reference evidence="15" key="1">
    <citation type="submission" date="2025-08" db="UniProtKB">
        <authorList>
            <consortium name="RefSeq"/>
        </authorList>
    </citation>
    <scope>IDENTIFICATION</scope>
</reference>
<feature type="transmembrane region" description="Helical" evidence="12">
    <location>
        <begin position="257"/>
        <end position="276"/>
    </location>
</feature>
<evidence type="ECO:0000313" key="15">
    <source>
        <dbReference type="RefSeq" id="XP_012370484.1"/>
    </source>
</evidence>
<keyword evidence="3 12" id="KW-1003">Cell membrane</keyword>
<evidence type="ECO:0000256" key="8">
    <source>
        <dbReference type="ARBA" id="ARBA00023136"/>
    </source>
</evidence>
<keyword evidence="8 12" id="KW-0472">Membrane</keyword>
<evidence type="ECO:0000256" key="6">
    <source>
        <dbReference type="ARBA" id="ARBA00022989"/>
    </source>
</evidence>
<evidence type="ECO:0000256" key="3">
    <source>
        <dbReference type="ARBA" id="ARBA00022475"/>
    </source>
</evidence>
<feature type="domain" description="G-protein coupled receptors family 1 profile" evidence="13">
    <location>
        <begin position="12"/>
        <end position="275"/>
    </location>
</feature>